<gene>
    <name evidence="1" type="ORF">ACOF00016_LOCUS2199</name>
</gene>
<dbReference type="PANTHER" id="PTHR31400">
    <property type="entry name" value="GUANYLYL CYCLASE DOMAIN CONTAINING PROTEIN 1 GUCD1"/>
    <property type="match status" value="1"/>
</dbReference>
<evidence type="ECO:0008006" key="2">
    <source>
        <dbReference type="Google" id="ProtNLM"/>
    </source>
</evidence>
<dbReference type="EMBL" id="HBIM01002521">
    <property type="protein sequence ID" value="CAE0404017.1"/>
    <property type="molecule type" value="Transcribed_RNA"/>
</dbReference>
<evidence type="ECO:0000313" key="1">
    <source>
        <dbReference type="EMBL" id="CAE0404017.1"/>
    </source>
</evidence>
<reference evidence="1" key="1">
    <citation type="submission" date="2021-01" db="EMBL/GenBank/DDBJ databases">
        <authorList>
            <person name="Corre E."/>
            <person name="Pelletier E."/>
            <person name="Niang G."/>
            <person name="Scheremetjew M."/>
            <person name="Finn R."/>
            <person name="Kale V."/>
            <person name="Holt S."/>
            <person name="Cochrane G."/>
            <person name="Meng A."/>
            <person name="Brown T."/>
            <person name="Cohen L."/>
        </authorList>
    </citation>
    <scope>NUCLEOTIDE SEQUENCE</scope>
    <source>
        <strain evidence="1">CCMP127</strain>
    </source>
</reference>
<organism evidence="1">
    <name type="scientific">Amphora coffeiformis</name>
    <dbReference type="NCBI Taxonomy" id="265554"/>
    <lineage>
        <taxon>Eukaryota</taxon>
        <taxon>Sar</taxon>
        <taxon>Stramenopiles</taxon>
        <taxon>Ochrophyta</taxon>
        <taxon>Bacillariophyta</taxon>
        <taxon>Bacillariophyceae</taxon>
        <taxon>Bacillariophycidae</taxon>
        <taxon>Thalassiophysales</taxon>
        <taxon>Catenulaceae</taxon>
        <taxon>Amphora</taxon>
    </lineage>
</organism>
<sequence length="299" mass="34425">MSYSDNTMVRSFPWWQSIWEHFDAVTGLSDANNNHAEISVDARDNDGSSPSPRQKEDVIHVLQQADWDCGIACLLMIWSWLAQKRPNREAIDEQRRSLLDLVDTKSIWTIDLVYALHNMAQRPGEITTPFDFLFCSAIFEANAEWKDYSYYSEAFDRDEKRTQERLHRIQKERPSCLQQTKEPPSIHWVIEQIQDTCTMAILLIDNATLASCMESEPSCRHYAGHYLLISGVCMTHQLDEKDDGKDPSSLGGNEDLFLMVFNPNSSRVGVDYILARHVEVAWKAQGTDQDVIFVRKMND</sequence>
<dbReference type="AlphaFoldDB" id="A0A7S3KYU9"/>
<dbReference type="Pfam" id="PF09778">
    <property type="entry name" value="Guanylate_cyc_2"/>
    <property type="match status" value="1"/>
</dbReference>
<dbReference type="InterPro" id="IPR018616">
    <property type="entry name" value="GUCD1"/>
</dbReference>
<proteinExistence type="predicted"/>
<dbReference type="PANTHER" id="PTHR31400:SF1">
    <property type="entry name" value="PROTEIN GUCD1"/>
    <property type="match status" value="1"/>
</dbReference>
<name>A0A7S3KYU9_9STRA</name>
<protein>
    <recommendedName>
        <fullName evidence="2">Guanylyl cyclase</fullName>
    </recommendedName>
</protein>
<accession>A0A7S3KYU9</accession>